<dbReference type="InterPro" id="IPR001609">
    <property type="entry name" value="Myosin_head_motor_dom-like"/>
</dbReference>
<organism evidence="11 12">
    <name type="scientific">Canna indica</name>
    <name type="common">Indian-shot</name>
    <dbReference type="NCBI Taxonomy" id="4628"/>
    <lineage>
        <taxon>Eukaryota</taxon>
        <taxon>Viridiplantae</taxon>
        <taxon>Streptophyta</taxon>
        <taxon>Embryophyta</taxon>
        <taxon>Tracheophyta</taxon>
        <taxon>Spermatophyta</taxon>
        <taxon>Magnoliopsida</taxon>
        <taxon>Liliopsida</taxon>
        <taxon>Zingiberales</taxon>
        <taxon>Cannaceae</taxon>
        <taxon>Canna</taxon>
    </lineage>
</organism>
<dbReference type="AlphaFoldDB" id="A0AAQ3QBN1"/>
<dbReference type="GO" id="GO:0051015">
    <property type="term" value="F:actin filament binding"/>
    <property type="evidence" value="ECO:0007669"/>
    <property type="project" value="TreeGrafter"/>
</dbReference>
<accession>A0AAQ3QBN1</accession>
<feature type="domain" description="Myosin motor" evidence="10">
    <location>
        <begin position="1"/>
        <end position="641"/>
    </location>
</feature>
<dbReference type="InterPro" id="IPR000048">
    <property type="entry name" value="IQ_motif_EF-hand-BS"/>
</dbReference>
<dbReference type="PRINTS" id="PR00193">
    <property type="entry name" value="MYOSINHEAVY"/>
</dbReference>
<evidence type="ECO:0000313" key="11">
    <source>
        <dbReference type="EMBL" id="WOL04874.1"/>
    </source>
</evidence>
<dbReference type="SUPFAM" id="SSF52540">
    <property type="entry name" value="P-loop containing nucleoside triphosphate hydrolases"/>
    <property type="match status" value="2"/>
</dbReference>
<dbReference type="SMART" id="SM00242">
    <property type="entry name" value="MYSc"/>
    <property type="match status" value="1"/>
</dbReference>
<feature type="region of interest" description="Actin-binding" evidence="7">
    <location>
        <begin position="587"/>
        <end position="609"/>
    </location>
</feature>
<evidence type="ECO:0000256" key="1">
    <source>
        <dbReference type="ARBA" id="ARBA00022737"/>
    </source>
</evidence>
<evidence type="ECO:0000256" key="3">
    <source>
        <dbReference type="ARBA" id="ARBA00022840"/>
    </source>
</evidence>
<dbReference type="InterPro" id="IPR036961">
    <property type="entry name" value="Kinesin_motor_dom_sf"/>
</dbReference>
<dbReference type="GO" id="GO:0030048">
    <property type="term" value="P:actin filament-based movement"/>
    <property type="evidence" value="ECO:0007669"/>
    <property type="project" value="UniProtKB-ARBA"/>
</dbReference>
<dbReference type="Pfam" id="PF00063">
    <property type="entry name" value="Myosin_head"/>
    <property type="match status" value="1"/>
</dbReference>
<keyword evidence="2" id="KW-0547">Nucleotide-binding</keyword>
<dbReference type="Gene3D" id="1.20.120.720">
    <property type="entry name" value="Myosin VI head, motor domain, U50 subdomain"/>
    <property type="match status" value="1"/>
</dbReference>
<keyword evidence="6 7" id="KW-0009">Actin-binding</keyword>
<keyword evidence="8" id="KW-0175">Coiled coil</keyword>
<dbReference type="GO" id="GO:0005737">
    <property type="term" value="C:cytoplasm"/>
    <property type="evidence" value="ECO:0007669"/>
    <property type="project" value="TreeGrafter"/>
</dbReference>
<keyword evidence="4 7" id="KW-0518">Myosin</keyword>
<evidence type="ECO:0000259" key="10">
    <source>
        <dbReference type="PROSITE" id="PS51456"/>
    </source>
</evidence>
<feature type="region of interest" description="Disordered" evidence="9">
    <location>
        <begin position="26"/>
        <end position="48"/>
    </location>
</feature>
<gene>
    <name evidence="11" type="ORF">Cni_G13596</name>
</gene>
<dbReference type="Gene3D" id="1.20.5.190">
    <property type="match status" value="2"/>
</dbReference>
<evidence type="ECO:0000256" key="8">
    <source>
        <dbReference type="SAM" id="Coils"/>
    </source>
</evidence>
<dbReference type="PROSITE" id="PS50096">
    <property type="entry name" value="IQ"/>
    <property type="match status" value="3"/>
</dbReference>
<dbReference type="GO" id="GO:0016459">
    <property type="term" value="C:myosin complex"/>
    <property type="evidence" value="ECO:0007669"/>
    <property type="project" value="UniProtKB-KW"/>
</dbReference>
<dbReference type="GO" id="GO:0005524">
    <property type="term" value="F:ATP binding"/>
    <property type="evidence" value="ECO:0007669"/>
    <property type="project" value="UniProtKB-KW"/>
</dbReference>
<evidence type="ECO:0000256" key="2">
    <source>
        <dbReference type="ARBA" id="ARBA00022741"/>
    </source>
</evidence>
<dbReference type="Proteomes" id="UP001327560">
    <property type="component" value="Chromosome 4"/>
</dbReference>
<dbReference type="PROSITE" id="PS51456">
    <property type="entry name" value="MYOSIN_MOTOR"/>
    <property type="match status" value="1"/>
</dbReference>
<evidence type="ECO:0000256" key="9">
    <source>
        <dbReference type="SAM" id="MobiDB-lite"/>
    </source>
</evidence>
<dbReference type="Gene3D" id="3.30.70.1590">
    <property type="match status" value="1"/>
</dbReference>
<evidence type="ECO:0000256" key="5">
    <source>
        <dbReference type="ARBA" id="ARBA00023175"/>
    </source>
</evidence>
<dbReference type="PANTHER" id="PTHR13140">
    <property type="entry name" value="MYOSIN"/>
    <property type="match status" value="1"/>
</dbReference>
<evidence type="ECO:0000256" key="7">
    <source>
        <dbReference type="PROSITE-ProRule" id="PRU00782"/>
    </source>
</evidence>
<proteinExistence type="inferred from homology"/>
<evidence type="ECO:0000256" key="4">
    <source>
        <dbReference type="ARBA" id="ARBA00023123"/>
    </source>
</evidence>
<dbReference type="PANTHER" id="PTHR13140:SF706">
    <property type="entry name" value="DILUTE CLASS UNCONVENTIONAL MYOSIN, ISOFORM C"/>
    <property type="match status" value="1"/>
</dbReference>
<dbReference type="SMART" id="SM00015">
    <property type="entry name" value="IQ"/>
    <property type="match status" value="3"/>
</dbReference>
<dbReference type="GO" id="GO:0007015">
    <property type="term" value="P:actin filament organization"/>
    <property type="evidence" value="ECO:0007669"/>
    <property type="project" value="TreeGrafter"/>
</dbReference>
<keyword evidence="3" id="KW-0067">ATP-binding</keyword>
<evidence type="ECO:0000313" key="12">
    <source>
        <dbReference type="Proteomes" id="UP001327560"/>
    </source>
</evidence>
<feature type="coiled-coil region" evidence="8">
    <location>
        <begin position="828"/>
        <end position="862"/>
    </location>
</feature>
<evidence type="ECO:0000256" key="6">
    <source>
        <dbReference type="ARBA" id="ARBA00023203"/>
    </source>
</evidence>
<comment type="caution">
    <text evidence="7">Lacks conserved residue(s) required for the propagation of feature annotation.</text>
</comment>
<feature type="compositionally biased region" description="Polar residues" evidence="9">
    <location>
        <begin position="901"/>
        <end position="940"/>
    </location>
</feature>
<keyword evidence="1" id="KW-0677">Repeat</keyword>
<sequence length="1036" mass="118769">MFSATTMSPSVARSSLELMLDRLRDDQPKDLPPALPIRPTSRGRLPTPRRSAVVNLKLERSAPEEVLKDSIKCNNNKEEMLRGDNELVFRSGIFGSRKVAKVEPHEESPYAKMTKPECSQQKVELADDAETAVITLPSSILPDDKLGRGDTIEYAIKKNLQVWCWIQNARWEKGQVQMVSGDNVVVLLSDCNIPLLLDRIFNSFNVKNGRHGSKSRTVPGGKSGIYRFLEKSVYEIPDELNLKAADEYEYLKQSNCLTIDNVDDAQRFHILMEALDVFQISKENQKNVFSILAAILWLGNIGFSVIDNENHVEVILGEGVTNSAKLMGCEVPDLMLALSTRKIQAGNDSIVQKLTLQQAIDARDALAKSMYSSLFDWLVEQINKSLEVGKCCTGKSISILDIFGFESFHKNGFEQFCINYANERLQQHFNRHLFKLEQEEYAQEGIDWAKVEFLDNTDCLNLFEKRPLGLISLLDEESTFPKATDLTFVHKLQQHLTGNHCFKGERGGVFRVSHYAGEVLYDSSGFLEKNRDTLHADLTQLFFSCANHLLKSFASNILQSEKEPSQFRQPSSDLRKQSVVAKFKGQLFKLMQRLESTSPHFIRCIKPNNKQLPGMYEHDLVLQQLRWCGVLEVVRISRYGFLLENSSSHDALSLSVAILQHFNVHPEMYRVGYTKLFFRTGQIAVLEDARNQILQGIVCVQKNFRGFQARRFYQQMRNGAITIQSFIQGEKARHEFEVLSKRWKAAILIQKHVRHCIAKTRLSYQQKDVVLLQSVIRGWLARKKFMKLKWQEMPKPNHAKECKSSERNLPEHMKDTTNILPQIDLTIMDELHRRALKAEAALREKEEENALLQQRLKQYEARWSVYELKMKSMEQTWHKQLTSLQSTLVAARRSLIPDGMASQNGQLDISSINHNYDSEDTVSADTQTPDDTPKQSTDGTVRNCDSKSITVIHLVKEFEKQQQVFEDDAGFILEVKSGQSSSKINPDVELQNLKERFSTWKKVYKLRLRETKGALQKYGNTEEKLSKKWWSKRSTR</sequence>
<comment type="similarity">
    <text evidence="7">Belongs to the TRAFAC class myosin-kinesin ATPase superfamily. Myosin family.</text>
</comment>
<feature type="region of interest" description="Disordered" evidence="9">
    <location>
        <begin position="900"/>
        <end position="941"/>
    </location>
</feature>
<dbReference type="Gene3D" id="1.20.58.530">
    <property type="match status" value="1"/>
</dbReference>
<dbReference type="EMBL" id="CP136893">
    <property type="protein sequence ID" value="WOL04874.1"/>
    <property type="molecule type" value="Genomic_DNA"/>
</dbReference>
<dbReference type="Pfam" id="PF00612">
    <property type="entry name" value="IQ"/>
    <property type="match status" value="2"/>
</dbReference>
<dbReference type="Gene3D" id="3.40.850.10">
    <property type="entry name" value="Kinesin motor domain"/>
    <property type="match status" value="1"/>
</dbReference>
<keyword evidence="12" id="KW-1185">Reference proteome</keyword>
<dbReference type="GO" id="GO:0000146">
    <property type="term" value="F:microfilament motor activity"/>
    <property type="evidence" value="ECO:0007669"/>
    <property type="project" value="TreeGrafter"/>
</dbReference>
<name>A0AAQ3QBN1_9LILI</name>
<dbReference type="Gene3D" id="1.10.10.820">
    <property type="match status" value="1"/>
</dbReference>
<reference evidence="11 12" key="1">
    <citation type="submission" date="2023-10" db="EMBL/GenBank/DDBJ databases">
        <title>Chromosome-scale genome assembly provides insights into flower coloration mechanisms of Canna indica.</title>
        <authorList>
            <person name="Li C."/>
        </authorList>
    </citation>
    <scope>NUCLEOTIDE SEQUENCE [LARGE SCALE GENOMIC DNA]</scope>
    <source>
        <tissue evidence="11">Flower</tissue>
    </source>
</reference>
<keyword evidence="5" id="KW-0505">Motor protein</keyword>
<protein>
    <submittedName>
        <fullName evidence="11">Myosin-1-like</fullName>
    </submittedName>
</protein>
<dbReference type="FunFam" id="1.20.58.530:FF:000013">
    <property type="entry name" value="Unconventional myosin-XIX"/>
    <property type="match status" value="1"/>
</dbReference>
<dbReference type="GO" id="GO:0016020">
    <property type="term" value="C:membrane"/>
    <property type="evidence" value="ECO:0007669"/>
    <property type="project" value="TreeGrafter"/>
</dbReference>
<dbReference type="InterPro" id="IPR027417">
    <property type="entry name" value="P-loop_NTPase"/>
</dbReference>